<comment type="caution">
    <text evidence="1">The sequence shown here is derived from an EMBL/GenBank/DDBJ whole genome shotgun (WGS) entry which is preliminary data.</text>
</comment>
<keyword evidence="2" id="KW-1185">Reference proteome</keyword>
<proteinExistence type="predicted"/>
<accession>A0AAV4ZZ82</accession>
<gene>
    <name evidence="1" type="ORF">Clacol_000408</name>
</gene>
<organism evidence="1 2">
    <name type="scientific">Clathrus columnatus</name>
    <dbReference type="NCBI Taxonomy" id="1419009"/>
    <lineage>
        <taxon>Eukaryota</taxon>
        <taxon>Fungi</taxon>
        <taxon>Dikarya</taxon>
        <taxon>Basidiomycota</taxon>
        <taxon>Agaricomycotina</taxon>
        <taxon>Agaricomycetes</taxon>
        <taxon>Phallomycetidae</taxon>
        <taxon>Phallales</taxon>
        <taxon>Clathraceae</taxon>
        <taxon>Clathrus</taxon>
    </lineage>
</organism>
<dbReference type="InterPro" id="IPR012340">
    <property type="entry name" value="NA-bd_OB-fold"/>
</dbReference>
<reference evidence="1" key="1">
    <citation type="submission" date="2021-10" db="EMBL/GenBank/DDBJ databases">
        <title>De novo Genome Assembly of Clathrus columnatus (Basidiomycota, Fungi) Using Illumina and Nanopore Sequence Data.</title>
        <authorList>
            <person name="Ogiso-Tanaka E."/>
            <person name="Itagaki H."/>
            <person name="Hosoya T."/>
            <person name="Hosaka K."/>
        </authorList>
    </citation>
    <scope>NUCLEOTIDE SEQUENCE</scope>
    <source>
        <strain evidence="1">MO-923</strain>
    </source>
</reference>
<protein>
    <submittedName>
        <fullName evidence="1">Uncharacterized protein</fullName>
    </submittedName>
</protein>
<sequence>MPNDDFALVCSLEDIQQKLVNKKIRIAGKILGYDPSTYLLILVDPPQAVLVDMTLCLDPSQSLHFLKELRGNLMVMGTLEYSKTPLDIPMLSKYADAPSLDEHLVLRAILCKSVNDMNMAQWRKGVQALREIHS</sequence>
<evidence type="ECO:0000313" key="1">
    <source>
        <dbReference type="EMBL" id="GJJ06218.1"/>
    </source>
</evidence>
<dbReference type="EMBL" id="BPWL01000001">
    <property type="protein sequence ID" value="GJJ06218.1"/>
    <property type="molecule type" value="Genomic_DNA"/>
</dbReference>
<dbReference type="AlphaFoldDB" id="A0AAV4ZZ82"/>
<dbReference type="Proteomes" id="UP001050691">
    <property type="component" value="Unassembled WGS sequence"/>
</dbReference>
<name>A0AAV4ZZ82_9AGAM</name>
<dbReference type="Gene3D" id="2.40.50.140">
    <property type="entry name" value="Nucleic acid-binding proteins"/>
    <property type="match status" value="1"/>
</dbReference>
<evidence type="ECO:0000313" key="2">
    <source>
        <dbReference type="Proteomes" id="UP001050691"/>
    </source>
</evidence>